<dbReference type="AlphaFoldDB" id="A0A0B7GWR7"/>
<dbReference type="GO" id="GO:0043590">
    <property type="term" value="C:bacterial nucleoid"/>
    <property type="evidence" value="ECO:0007669"/>
    <property type="project" value="TreeGrafter"/>
</dbReference>
<evidence type="ECO:0000313" key="4">
    <source>
        <dbReference type="Proteomes" id="UP000323594"/>
    </source>
</evidence>
<dbReference type="Proteomes" id="UP000323594">
    <property type="component" value="Chromosome"/>
</dbReference>
<dbReference type="SUPFAM" id="SSF57863">
    <property type="entry name" value="ArfGap/RecO-like zinc finger"/>
    <property type="match status" value="1"/>
</dbReference>
<dbReference type="PANTHER" id="PTHR33991">
    <property type="entry name" value="DNA REPAIR PROTEIN RECO"/>
    <property type="match status" value="1"/>
</dbReference>
<name>A0A0B7GWR7_TREPH</name>
<evidence type="ECO:0000313" key="3">
    <source>
        <dbReference type="Proteomes" id="UP000042527"/>
    </source>
</evidence>
<sequence length="253" mass="28349">MANRSRTAEALVLSLGEFGEGHRMVRLFIKEDTTCSLLHAALYGGAKSKARSSIAPYQTGTVWLYSNPIKNTHSITDFAITSYRFSIRESLVRLWSAALCAELIDATKGNISWVLVNAFLDGIENLPDNECKVALIRFLWRVLLGEGIAPEIDCCAACRKSFTDLLANEYFYYHTHEELCLCSSCSDISQSGFQLSKEALFFLLAVKEKPPAYSRALPLSQQTYGMLRRFLFYLITKMNGKKLNTIESAQGLL</sequence>
<dbReference type="InterPro" id="IPR042242">
    <property type="entry name" value="RecO_C"/>
</dbReference>
<dbReference type="Gene3D" id="1.20.1440.120">
    <property type="entry name" value="Recombination protein O, C-terminal domain"/>
    <property type="match status" value="1"/>
</dbReference>
<dbReference type="OrthoDB" id="368293at2"/>
<dbReference type="PANTHER" id="PTHR33991:SF1">
    <property type="entry name" value="DNA REPAIR PROTEIN RECO"/>
    <property type="match status" value="1"/>
</dbReference>
<keyword evidence="3" id="KW-1185">Reference proteome</keyword>
<dbReference type="Proteomes" id="UP000042527">
    <property type="component" value="Unassembled WGS sequence"/>
</dbReference>
<protein>
    <submittedName>
        <fullName evidence="1">DNA repair protein RecO</fullName>
    </submittedName>
    <submittedName>
        <fullName evidence="2">Recombinase RecO</fullName>
    </submittedName>
</protein>
<dbReference type="RefSeq" id="WP_002697964.1">
    <property type="nucleotide sequence ID" value="NZ_CDNC01000048.1"/>
</dbReference>
<dbReference type="InterPro" id="IPR003717">
    <property type="entry name" value="RecO"/>
</dbReference>
<reference evidence="2 4" key="3">
    <citation type="submission" date="2019-08" db="EMBL/GenBank/DDBJ databases">
        <authorList>
            <person name="Kuhnert P."/>
        </authorList>
    </citation>
    <scope>NUCLEOTIDE SEQUENCE [LARGE SCALE GENOMIC DNA]</scope>
    <source>
        <strain evidence="2 4">B36.5</strain>
    </source>
</reference>
<organism evidence="1 3">
    <name type="scientific">Treponema phagedenis</name>
    <dbReference type="NCBI Taxonomy" id="162"/>
    <lineage>
        <taxon>Bacteria</taxon>
        <taxon>Pseudomonadati</taxon>
        <taxon>Spirochaetota</taxon>
        <taxon>Spirochaetia</taxon>
        <taxon>Spirochaetales</taxon>
        <taxon>Treponemataceae</taxon>
        <taxon>Treponema</taxon>
    </lineage>
</organism>
<dbReference type="GO" id="GO:0006310">
    <property type="term" value="P:DNA recombination"/>
    <property type="evidence" value="ECO:0007669"/>
    <property type="project" value="InterPro"/>
</dbReference>
<dbReference type="GO" id="GO:0006302">
    <property type="term" value="P:double-strand break repair"/>
    <property type="evidence" value="ECO:0007669"/>
    <property type="project" value="TreeGrafter"/>
</dbReference>
<dbReference type="EMBL" id="CDNC01000048">
    <property type="protein sequence ID" value="CEM63124.1"/>
    <property type="molecule type" value="Genomic_DNA"/>
</dbReference>
<reference evidence="3" key="1">
    <citation type="submission" date="2015-01" db="EMBL/GenBank/DDBJ databases">
        <authorList>
            <person name="Manzoor Shahid"/>
            <person name="Zubair Saima"/>
        </authorList>
    </citation>
    <scope>NUCLEOTIDE SEQUENCE [LARGE SCALE GENOMIC DNA]</scope>
    <source>
        <strain evidence="3">V1</strain>
    </source>
</reference>
<evidence type="ECO:0000313" key="2">
    <source>
        <dbReference type="EMBL" id="QEJ97743.1"/>
    </source>
</evidence>
<evidence type="ECO:0000313" key="1">
    <source>
        <dbReference type="EMBL" id="CEM63124.1"/>
    </source>
</evidence>
<dbReference type="EMBL" id="CP042817">
    <property type="protein sequence ID" value="QEJ97743.1"/>
    <property type="molecule type" value="Genomic_DNA"/>
</dbReference>
<dbReference type="Pfam" id="PF02565">
    <property type="entry name" value="RecO_C"/>
    <property type="match status" value="1"/>
</dbReference>
<accession>A0A0B7GWR7</accession>
<reference evidence="1" key="2">
    <citation type="submission" date="2015-01" db="EMBL/GenBank/DDBJ databases">
        <authorList>
            <person name="Xiang T."/>
            <person name="Song Y."/>
            <person name="Huang L."/>
            <person name="Wang B."/>
            <person name="Wu P."/>
        </authorList>
    </citation>
    <scope>NUCLEOTIDE SEQUENCE [LARGE SCALE GENOMIC DNA]</scope>
    <source>
        <strain evidence="1">V1</strain>
    </source>
</reference>
<dbReference type="InterPro" id="IPR037278">
    <property type="entry name" value="ARFGAP/RecO"/>
</dbReference>
<proteinExistence type="predicted"/>
<gene>
    <name evidence="1" type="primary">recO</name>
    <name evidence="2" type="ORF">FUT82_06875</name>
    <name evidence="1" type="ORF">TPHV1_60112</name>
</gene>
<dbReference type="GeneID" id="57753670"/>